<sequence>MPSAGAQHKHIGGFGFIHPWTDKAPAPTLTTFDPSESWFHGMAIGYPAAYILNPNLHTQHNRKLPIAKLDEMPIMELPADGP</sequence>
<proteinExistence type="predicted"/>
<reference evidence="1" key="1">
    <citation type="submission" date="2021-10" db="EMBL/GenBank/DDBJ databases">
        <authorList>
            <person name="Piombo E."/>
        </authorList>
    </citation>
    <scope>NUCLEOTIDE SEQUENCE</scope>
</reference>
<organism evidence="1 2">
    <name type="scientific">Clonostachys rhizophaga</name>
    <dbReference type="NCBI Taxonomy" id="160324"/>
    <lineage>
        <taxon>Eukaryota</taxon>
        <taxon>Fungi</taxon>
        <taxon>Dikarya</taxon>
        <taxon>Ascomycota</taxon>
        <taxon>Pezizomycotina</taxon>
        <taxon>Sordariomycetes</taxon>
        <taxon>Hypocreomycetidae</taxon>
        <taxon>Hypocreales</taxon>
        <taxon>Bionectriaceae</taxon>
        <taxon>Clonostachys</taxon>
    </lineage>
</organism>
<name>A0A9N9YKJ9_9HYPO</name>
<evidence type="ECO:0000313" key="1">
    <source>
        <dbReference type="EMBL" id="CAH0022074.1"/>
    </source>
</evidence>
<dbReference type="EMBL" id="CABFNQ020000673">
    <property type="protein sequence ID" value="CAH0022074.1"/>
    <property type="molecule type" value="Genomic_DNA"/>
</dbReference>
<gene>
    <name evidence="1" type="ORF">CRHIZ90672A_00006183</name>
</gene>
<comment type="caution">
    <text evidence="1">The sequence shown here is derived from an EMBL/GenBank/DDBJ whole genome shotgun (WGS) entry which is preliminary data.</text>
</comment>
<accession>A0A9N9YKJ9</accession>
<dbReference type="Proteomes" id="UP000696573">
    <property type="component" value="Unassembled WGS sequence"/>
</dbReference>
<protein>
    <submittedName>
        <fullName evidence="1">Uncharacterized protein</fullName>
    </submittedName>
</protein>
<evidence type="ECO:0000313" key="2">
    <source>
        <dbReference type="Proteomes" id="UP000696573"/>
    </source>
</evidence>
<dbReference type="AlphaFoldDB" id="A0A9N9YKJ9"/>
<keyword evidence="2" id="KW-1185">Reference proteome</keyword>